<dbReference type="EMBL" id="VTWT01000002">
    <property type="protein sequence ID" value="KAA9340807.1"/>
    <property type="molecule type" value="Genomic_DNA"/>
</dbReference>
<dbReference type="GO" id="GO:0016866">
    <property type="term" value="F:intramolecular transferase activity"/>
    <property type="evidence" value="ECO:0007669"/>
    <property type="project" value="InterPro"/>
</dbReference>
<dbReference type="PANTHER" id="PTHR48101:SF1">
    <property type="entry name" value="METHYLMALONYL-COA MUTASE, LARGE SUBUNIT"/>
    <property type="match status" value="1"/>
</dbReference>
<dbReference type="Pfam" id="PF01642">
    <property type="entry name" value="MM_CoA_mutase"/>
    <property type="match status" value="1"/>
</dbReference>
<proteinExistence type="inferred from homology"/>
<dbReference type="InterPro" id="IPR006099">
    <property type="entry name" value="MeMalonylCoA_mutase_a/b_cat"/>
</dbReference>
<accession>A0A5N1J6I5</accession>
<name>A0A5N1J6I5_9BACT</name>
<gene>
    <name evidence="7" type="ORF">F0P94_05100</name>
</gene>
<dbReference type="AlphaFoldDB" id="A0A5N1J6I5"/>
<feature type="domain" description="Methylmalonyl-CoA mutase alpha/beta chain catalytic" evidence="6">
    <location>
        <begin position="148"/>
        <end position="448"/>
    </location>
</feature>
<dbReference type="SUPFAM" id="SSF52242">
    <property type="entry name" value="Cobalamin (vitamin B12)-binding domain"/>
    <property type="match status" value="1"/>
</dbReference>
<evidence type="ECO:0000313" key="8">
    <source>
        <dbReference type="Proteomes" id="UP000326570"/>
    </source>
</evidence>
<sequence length="613" mass="69351">MTEANAKTPLFPGFEPVSAEAWEARIRKDLRDVPYQSLFWKAEDGLTVKPFYTKADLPENRTQKPDDFPYERTARTRDNCWENIQTIYVRKDSRPFIDKGITALQRGADGLHFVLRESLDFDFVYLLGQPGVQGSAISFTFPVSPETYLHQYLQAARDLNIDLNLLKGFIQFEPIDDQPFGFPPYAAIPKMLELVKDAPNLYPVTISGHQFSNKGASVSQEIAIALSAAVSVLDCAEKAGVPAEKVIGHIQMHLAAGTNYFFEIAKLRALRLLWSALVNSYGLAGELASRLRVHSSTSRWYQTVFDPHVNLLRTTTEAMSAILGGSDSISVAPFDKIYKTPDDFSERIARNISVILKEESYLDKAIDPAAGSYYLEALTKELAENAWQIFQTLESKGGFRKALESGFIAAEIKKVTEEKFRAYTIRENILVGTNKYPNLHEKVDFDPEQLMQSKYFDTSRAAYPFEIMRLASELHFRKKQKKARAVIAVIGTKITEHLHASFAKEFFDCANFETHVFHFETIEAALNVLQNDAAKVVVLSGSDEQYQYFDQALTTRIKNHAHKPILILAATPQHMEEEMMSKGFDQYIFQGCNMDSIISCIQQKMVHEENPLD</sequence>
<dbReference type="PANTHER" id="PTHR48101">
    <property type="entry name" value="METHYLMALONYL-COA MUTASE, MITOCHONDRIAL-RELATED"/>
    <property type="match status" value="1"/>
</dbReference>
<evidence type="ECO:0000313" key="7">
    <source>
        <dbReference type="EMBL" id="KAA9340807.1"/>
    </source>
</evidence>
<organism evidence="7 8">
    <name type="scientific">Adhaeribacter soli</name>
    <dbReference type="NCBI Taxonomy" id="2607655"/>
    <lineage>
        <taxon>Bacteria</taxon>
        <taxon>Pseudomonadati</taxon>
        <taxon>Bacteroidota</taxon>
        <taxon>Cytophagia</taxon>
        <taxon>Cytophagales</taxon>
        <taxon>Hymenobacteraceae</taxon>
        <taxon>Adhaeribacter</taxon>
    </lineage>
</organism>
<evidence type="ECO:0000256" key="3">
    <source>
        <dbReference type="ARBA" id="ARBA00022628"/>
    </source>
</evidence>
<evidence type="ECO:0000256" key="5">
    <source>
        <dbReference type="ARBA" id="ARBA00023285"/>
    </source>
</evidence>
<dbReference type="GO" id="GO:0046872">
    <property type="term" value="F:metal ion binding"/>
    <property type="evidence" value="ECO:0007669"/>
    <property type="project" value="InterPro"/>
</dbReference>
<comment type="cofactor">
    <cofactor evidence="1">
        <name>adenosylcob(III)alamin</name>
        <dbReference type="ChEBI" id="CHEBI:18408"/>
    </cofactor>
</comment>
<comment type="similarity">
    <text evidence="2">Belongs to the methylmalonyl-CoA mutase family.</text>
</comment>
<keyword evidence="5" id="KW-0170">Cobalt</keyword>
<keyword evidence="4" id="KW-0413">Isomerase</keyword>
<evidence type="ECO:0000259" key="6">
    <source>
        <dbReference type="Pfam" id="PF01642"/>
    </source>
</evidence>
<evidence type="ECO:0000256" key="1">
    <source>
        <dbReference type="ARBA" id="ARBA00001922"/>
    </source>
</evidence>
<reference evidence="7 8" key="1">
    <citation type="submission" date="2019-09" db="EMBL/GenBank/DDBJ databases">
        <title>Genome sequence of Adhaeribacter sp. M2.</title>
        <authorList>
            <person name="Srinivasan S."/>
        </authorList>
    </citation>
    <scope>NUCLEOTIDE SEQUENCE [LARGE SCALE GENOMIC DNA]</scope>
    <source>
        <strain evidence="7 8">M2</strain>
    </source>
</reference>
<dbReference type="GO" id="GO:0031419">
    <property type="term" value="F:cobalamin binding"/>
    <property type="evidence" value="ECO:0007669"/>
    <property type="project" value="UniProtKB-KW"/>
</dbReference>
<evidence type="ECO:0000256" key="2">
    <source>
        <dbReference type="ARBA" id="ARBA00008465"/>
    </source>
</evidence>
<dbReference type="Gene3D" id="3.20.20.240">
    <property type="entry name" value="Methylmalonyl-CoA mutase"/>
    <property type="match status" value="1"/>
</dbReference>
<dbReference type="RefSeq" id="WP_150902734.1">
    <property type="nucleotide sequence ID" value="NZ_VTWT01000002.1"/>
</dbReference>
<protein>
    <submittedName>
        <fullName evidence="7">Methylmalonyl-CoA mutase</fullName>
    </submittedName>
</protein>
<evidence type="ECO:0000256" key="4">
    <source>
        <dbReference type="ARBA" id="ARBA00023235"/>
    </source>
</evidence>
<dbReference type="InterPro" id="IPR036724">
    <property type="entry name" value="Cobalamin-bd_sf"/>
</dbReference>
<dbReference type="Gene3D" id="3.40.50.280">
    <property type="entry name" value="Cobalamin-binding domain"/>
    <property type="match status" value="1"/>
</dbReference>
<keyword evidence="3" id="KW-0846">Cobalamin</keyword>
<dbReference type="Proteomes" id="UP000326570">
    <property type="component" value="Unassembled WGS sequence"/>
</dbReference>
<keyword evidence="8" id="KW-1185">Reference proteome</keyword>
<comment type="caution">
    <text evidence="7">The sequence shown here is derived from an EMBL/GenBank/DDBJ whole genome shotgun (WGS) entry which is preliminary data.</text>
</comment>
<dbReference type="InterPro" id="IPR016176">
    <property type="entry name" value="Cbl-dep_enz_cat"/>
</dbReference>
<dbReference type="SUPFAM" id="SSF51703">
    <property type="entry name" value="Cobalamin (vitamin B12)-dependent enzymes"/>
    <property type="match status" value="1"/>
</dbReference>